<proteinExistence type="predicted"/>
<accession>A0A9P7Y8S4</accession>
<feature type="non-terminal residue" evidence="1">
    <location>
        <position position="1"/>
    </location>
</feature>
<feature type="non-terminal residue" evidence="1">
    <location>
        <position position="69"/>
    </location>
</feature>
<evidence type="ECO:0000313" key="1">
    <source>
        <dbReference type="EMBL" id="KAG9228528.1"/>
    </source>
</evidence>
<dbReference type="OrthoDB" id="9986861at2759"/>
<protein>
    <submittedName>
        <fullName evidence="1">Uncharacterized protein</fullName>
    </submittedName>
</protein>
<gene>
    <name evidence="1" type="ORF">BJ875DRAFT_339459</name>
</gene>
<name>A0A9P7Y8S4_9HELO</name>
<reference evidence="1" key="1">
    <citation type="journal article" date="2021" name="IMA Fungus">
        <title>Genomic characterization of three marine fungi, including Emericellopsis atlantica sp. nov. with signatures of a generalist lifestyle and marine biomass degradation.</title>
        <authorList>
            <person name="Hagestad O.C."/>
            <person name="Hou L."/>
            <person name="Andersen J.H."/>
            <person name="Hansen E.H."/>
            <person name="Altermark B."/>
            <person name="Li C."/>
            <person name="Kuhnert E."/>
            <person name="Cox R.J."/>
            <person name="Crous P.W."/>
            <person name="Spatafora J.W."/>
            <person name="Lail K."/>
            <person name="Amirebrahimi M."/>
            <person name="Lipzen A."/>
            <person name="Pangilinan J."/>
            <person name="Andreopoulos W."/>
            <person name="Hayes R.D."/>
            <person name="Ng V."/>
            <person name="Grigoriev I.V."/>
            <person name="Jackson S.A."/>
            <person name="Sutton T.D.S."/>
            <person name="Dobson A.D.W."/>
            <person name="Rama T."/>
        </authorList>
    </citation>
    <scope>NUCLEOTIDE SEQUENCE</scope>
    <source>
        <strain evidence="1">TRa018bII</strain>
    </source>
</reference>
<dbReference type="Proteomes" id="UP000824998">
    <property type="component" value="Unassembled WGS sequence"/>
</dbReference>
<comment type="caution">
    <text evidence="1">The sequence shown here is derived from an EMBL/GenBank/DDBJ whole genome shotgun (WGS) entry which is preliminary data.</text>
</comment>
<sequence>SLNALKQKLEKQAWGDIILGRCIRGHVESTVLFEEVIELYGEVKREAPKMKFIATGSDSLVETVLRNFP</sequence>
<evidence type="ECO:0000313" key="2">
    <source>
        <dbReference type="Proteomes" id="UP000824998"/>
    </source>
</evidence>
<dbReference type="EMBL" id="MU251920">
    <property type="protein sequence ID" value="KAG9228528.1"/>
    <property type="molecule type" value="Genomic_DNA"/>
</dbReference>
<dbReference type="AlphaFoldDB" id="A0A9P7Y8S4"/>
<keyword evidence="2" id="KW-1185">Reference proteome</keyword>
<organism evidence="1 2">
    <name type="scientific">Amylocarpus encephaloides</name>
    <dbReference type="NCBI Taxonomy" id="45428"/>
    <lineage>
        <taxon>Eukaryota</taxon>
        <taxon>Fungi</taxon>
        <taxon>Dikarya</taxon>
        <taxon>Ascomycota</taxon>
        <taxon>Pezizomycotina</taxon>
        <taxon>Leotiomycetes</taxon>
        <taxon>Helotiales</taxon>
        <taxon>Helotiales incertae sedis</taxon>
        <taxon>Amylocarpus</taxon>
    </lineage>
</organism>